<name>A0ABP8MAJ9_9BACT</name>
<dbReference type="Proteomes" id="UP001501508">
    <property type="component" value="Unassembled WGS sequence"/>
</dbReference>
<reference evidence="3" key="1">
    <citation type="journal article" date="2019" name="Int. J. Syst. Evol. Microbiol.">
        <title>The Global Catalogue of Microorganisms (GCM) 10K type strain sequencing project: providing services to taxonomists for standard genome sequencing and annotation.</title>
        <authorList>
            <consortium name="The Broad Institute Genomics Platform"/>
            <consortium name="The Broad Institute Genome Sequencing Center for Infectious Disease"/>
            <person name="Wu L."/>
            <person name="Ma J."/>
        </authorList>
    </citation>
    <scope>NUCLEOTIDE SEQUENCE [LARGE SCALE GENOMIC DNA]</scope>
    <source>
        <strain evidence="3">JCM 31920</strain>
    </source>
</reference>
<evidence type="ECO:0000313" key="3">
    <source>
        <dbReference type="Proteomes" id="UP001501508"/>
    </source>
</evidence>
<evidence type="ECO:0000259" key="1">
    <source>
        <dbReference type="Pfam" id="PF14129"/>
    </source>
</evidence>
<dbReference type="EMBL" id="BAABEY010000036">
    <property type="protein sequence ID" value="GAA4446171.1"/>
    <property type="molecule type" value="Genomic_DNA"/>
</dbReference>
<gene>
    <name evidence="2" type="ORF">GCM10023091_38850</name>
</gene>
<accession>A0ABP8MAJ9</accession>
<evidence type="ECO:0000313" key="2">
    <source>
        <dbReference type="EMBL" id="GAA4446171.1"/>
    </source>
</evidence>
<organism evidence="2 3">
    <name type="scientific">Ravibacter arvi</name>
    <dbReference type="NCBI Taxonomy" id="2051041"/>
    <lineage>
        <taxon>Bacteria</taxon>
        <taxon>Pseudomonadati</taxon>
        <taxon>Bacteroidota</taxon>
        <taxon>Cytophagia</taxon>
        <taxon>Cytophagales</taxon>
        <taxon>Spirosomataceae</taxon>
        <taxon>Ravibacter</taxon>
    </lineage>
</organism>
<comment type="caution">
    <text evidence="2">The sequence shown here is derived from an EMBL/GenBank/DDBJ whole genome shotgun (WGS) entry which is preliminary data.</text>
</comment>
<sequence length="84" mass="9392">MADMLVEIHLAEAKVSKLNLRSMDSSVVVFRKLQQEIWAKHKVDSALYNKSYAYYASNPEQLGSVYEIVTKALAKSDSSAAPKK</sequence>
<keyword evidence="3" id="KW-1185">Reference proteome</keyword>
<dbReference type="Pfam" id="PF14129">
    <property type="entry name" value="DUF4296"/>
    <property type="match status" value="1"/>
</dbReference>
<dbReference type="InterPro" id="IPR025381">
    <property type="entry name" value="DUF4296"/>
</dbReference>
<feature type="domain" description="DUF4296" evidence="1">
    <location>
        <begin position="1"/>
        <end position="76"/>
    </location>
</feature>
<proteinExistence type="predicted"/>
<protein>
    <recommendedName>
        <fullName evidence="1">DUF4296 domain-containing protein</fullName>
    </recommendedName>
</protein>